<dbReference type="InterPro" id="IPR011059">
    <property type="entry name" value="Metal-dep_hydrolase_composite"/>
</dbReference>
<name>A0A162JCI1_9HYPO</name>
<proteinExistence type="predicted"/>
<dbReference type="Gene3D" id="2.30.40.10">
    <property type="entry name" value="Urease, subunit C, domain 1"/>
    <property type="match status" value="1"/>
</dbReference>
<keyword evidence="1 3" id="KW-0378">Hydrolase</keyword>
<dbReference type="SUPFAM" id="SSF51338">
    <property type="entry name" value="Composite domain of metallo-dependent hydrolases"/>
    <property type="match status" value="2"/>
</dbReference>
<dbReference type="Pfam" id="PF01979">
    <property type="entry name" value="Amidohydro_1"/>
    <property type="match status" value="1"/>
</dbReference>
<dbReference type="AlphaFoldDB" id="A0A162JCI1"/>
<dbReference type="Proteomes" id="UP000076874">
    <property type="component" value="Unassembled WGS sequence"/>
</dbReference>
<organism evidence="3 4">
    <name type="scientific">Niveomyces insectorum RCEF 264</name>
    <dbReference type="NCBI Taxonomy" id="1081102"/>
    <lineage>
        <taxon>Eukaryota</taxon>
        <taxon>Fungi</taxon>
        <taxon>Dikarya</taxon>
        <taxon>Ascomycota</taxon>
        <taxon>Pezizomycotina</taxon>
        <taxon>Sordariomycetes</taxon>
        <taxon>Hypocreomycetidae</taxon>
        <taxon>Hypocreales</taxon>
        <taxon>Cordycipitaceae</taxon>
        <taxon>Niveomyces</taxon>
    </lineage>
</organism>
<reference evidence="3 4" key="1">
    <citation type="journal article" date="2016" name="Genome Biol. Evol.">
        <title>Divergent and convergent evolution of fungal pathogenicity.</title>
        <authorList>
            <person name="Shang Y."/>
            <person name="Xiao G."/>
            <person name="Zheng P."/>
            <person name="Cen K."/>
            <person name="Zhan S."/>
            <person name="Wang C."/>
        </authorList>
    </citation>
    <scope>NUCLEOTIDE SEQUENCE [LARGE SCALE GENOMIC DNA]</scope>
    <source>
        <strain evidence="3 4">RCEF 264</strain>
    </source>
</reference>
<feature type="domain" description="Amidohydrolase-related" evidence="2">
    <location>
        <begin position="58"/>
        <end position="423"/>
    </location>
</feature>
<dbReference type="NCBIfam" id="NF006056">
    <property type="entry name" value="PRK08204.1"/>
    <property type="match status" value="1"/>
</dbReference>
<keyword evidence="4" id="KW-1185">Reference proteome</keyword>
<dbReference type="STRING" id="1081102.A0A162JCI1"/>
<accession>A0A162JCI1</accession>
<dbReference type="Gene3D" id="3.20.20.140">
    <property type="entry name" value="Metal-dependent hydrolases"/>
    <property type="match status" value="1"/>
</dbReference>
<evidence type="ECO:0000313" key="3">
    <source>
        <dbReference type="EMBL" id="OAA66932.1"/>
    </source>
</evidence>
<protein>
    <submittedName>
        <fullName evidence="3">Metal-dependent hydrolase, composite domain protein</fullName>
    </submittedName>
</protein>
<sequence length="477" mass="52774">MSELSYLIKNARFVVTMDPSLGVLENCDVLLQGDTIAKIGHNIEGPAGVQVIDAENAIVSPGFIDTHRHVWQTQIRSVANDWTLFDYFVHVRNRFASCYTKEDAYLGNYVGALEAIFSGVTSLVDHSHIINTPAHADAVIKGLQDAGIRATWCYGFWPNPDYTKSDPFSSRPDWRTEDIVRVKEQFFTDNDEDLIRFGLAPTEIAATPVPLFLEEVQLGRKLNAKLITAHVAKGFYDHNEFHVTKINNAGMLGPDLLLSHGSAFTDDELRMIRENKVKVSSTPETELQMGMGHPVCFRSHDAGCLSSLGIDIVSNNSGDMFNQMRLALQSERSVRNAETAARGKVPVKIARKTEDVLRLATIGGAECMGLEHLTGTLTVGKKADLIITSCEDINMVPIHDPILALVQHANSHNVSSVFVNGKLLKHNGRLVGVDWEAVKRELRQSAENIMARAAKIDKEPLIARARKLGYHEDARAD</sequence>
<comment type="caution">
    <text evidence="3">The sequence shown here is derived from an EMBL/GenBank/DDBJ whole genome shotgun (WGS) entry which is preliminary data.</text>
</comment>
<gene>
    <name evidence="3" type="ORF">SPI_01508</name>
</gene>
<dbReference type="PANTHER" id="PTHR43794:SF11">
    <property type="entry name" value="AMIDOHYDROLASE-RELATED DOMAIN-CONTAINING PROTEIN"/>
    <property type="match status" value="1"/>
</dbReference>
<dbReference type="OrthoDB" id="194468at2759"/>
<dbReference type="PANTHER" id="PTHR43794">
    <property type="entry name" value="AMINOHYDROLASE SSNA-RELATED"/>
    <property type="match status" value="1"/>
</dbReference>
<dbReference type="SUPFAM" id="SSF51556">
    <property type="entry name" value="Metallo-dependent hydrolases"/>
    <property type="match status" value="1"/>
</dbReference>
<evidence type="ECO:0000259" key="2">
    <source>
        <dbReference type="Pfam" id="PF01979"/>
    </source>
</evidence>
<evidence type="ECO:0000256" key="1">
    <source>
        <dbReference type="ARBA" id="ARBA00022801"/>
    </source>
</evidence>
<dbReference type="GO" id="GO:0016810">
    <property type="term" value="F:hydrolase activity, acting on carbon-nitrogen (but not peptide) bonds"/>
    <property type="evidence" value="ECO:0007669"/>
    <property type="project" value="InterPro"/>
</dbReference>
<dbReference type="InterPro" id="IPR032466">
    <property type="entry name" value="Metal_Hydrolase"/>
</dbReference>
<dbReference type="EMBL" id="AZHD01000002">
    <property type="protein sequence ID" value="OAA66932.1"/>
    <property type="molecule type" value="Genomic_DNA"/>
</dbReference>
<dbReference type="InterPro" id="IPR050287">
    <property type="entry name" value="MTA/SAH_deaminase"/>
</dbReference>
<evidence type="ECO:0000313" key="4">
    <source>
        <dbReference type="Proteomes" id="UP000076874"/>
    </source>
</evidence>
<dbReference type="InterPro" id="IPR006680">
    <property type="entry name" value="Amidohydro-rel"/>
</dbReference>